<feature type="region of interest" description="Disordered" evidence="1">
    <location>
        <begin position="1"/>
        <end position="25"/>
    </location>
</feature>
<dbReference type="EMBL" id="OBMM01000005">
    <property type="protein sequence ID" value="SOC27437.1"/>
    <property type="molecule type" value="Genomic_DNA"/>
</dbReference>
<evidence type="ECO:0000256" key="1">
    <source>
        <dbReference type="SAM" id="MobiDB-lite"/>
    </source>
</evidence>
<feature type="compositionally biased region" description="Polar residues" evidence="1">
    <location>
        <begin position="9"/>
        <end position="20"/>
    </location>
</feature>
<sequence length="240" mass="25513">MAKAPAQSGKKNTPRTQNVKKTSEAVLDAAGEEEAYVRTMYSLPPRFQVRSDLVAELVNLIDTTTGKEVKVAIGAFGEVKRVLGVLFGGHPEESSTFVPDGKGGTVIPDQDEEVASAPAAKAVVPKKQAASAKQPSPPKKRASSANKATPPKKAASKNAAVLPEGWQAKHDFQGVSFEFAVSSDGANGYDVLCNGQKVAFLKFDPSDGKFWLNHIDTRVESTSHRNVLGAYSRVAVAYSV</sequence>
<dbReference type="RefSeq" id="WP_097052942.1">
    <property type="nucleotide sequence ID" value="NZ_OBMM01000005.1"/>
</dbReference>
<evidence type="ECO:0000313" key="3">
    <source>
        <dbReference type="Proteomes" id="UP000219068"/>
    </source>
</evidence>
<accession>A0A285TYD7</accession>
<proteinExistence type="predicted"/>
<dbReference type="AlphaFoldDB" id="A0A285TYD7"/>
<feature type="compositionally biased region" description="Low complexity" evidence="1">
    <location>
        <begin position="115"/>
        <end position="134"/>
    </location>
</feature>
<gene>
    <name evidence="2" type="ORF">SAMN05428964_105421</name>
</gene>
<dbReference type="Proteomes" id="UP000219068">
    <property type="component" value="Unassembled WGS sequence"/>
</dbReference>
<evidence type="ECO:0000313" key="2">
    <source>
        <dbReference type="EMBL" id="SOC27437.1"/>
    </source>
</evidence>
<organism evidence="2 3">
    <name type="scientific">Thalassospira xiamenensis</name>
    <dbReference type="NCBI Taxonomy" id="220697"/>
    <lineage>
        <taxon>Bacteria</taxon>
        <taxon>Pseudomonadati</taxon>
        <taxon>Pseudomonadota</taxon>
        <taxon>Alphaproteobacteria</taxon>
        <taxon>Rhodospirillales</taxon>
        <taxon>Thalassospiraceae</taxon>
        <taxon>Thalassospira</taxon>
    </lineage>
</organism>
<protein>
    <submittedName>
        <fullName evidence="2">Uncharacterized protein</fullName>
    </submittedName>
</protein>
<reference evidence="2 3" key="1">
    <citation type="submission" date="2017-08" db="EMBL/GenBank/DDBJ databases">
        <authorList>
            <person name="de Groot N.N."/>
        </authorList>
    </citation>
    <scope>NUCLEOTIDE SEQUENCE [LARGE SCALE GENOMIC DNA]</scope>
    <source>
        <strain evidence="2 3">USBA 78</strain>
    </source>
</reference>
<name>A0A285TYD7_9PROT</name>
<feature type="region of interest" description="Disordered" evidence="1">
    <location>
        <begin position="114"/>
        <end position="159"/>
    </location>
</feature>